<protein>
    <recommendedName>
        <fullName evidence="1">Peptidoglycan binding-like domain-containing protein</fullName>
    </recommendedName>
</protein>
<evidence type="ECO:0000313" key="2">
    <source>
        <dbReference type="EMBL" id="VAW46214.1"/>
    </source>
</evidence>
<dbReference type="InterPro" id="IPR002477">
    <property type="entry name" value="Peptidoglycan-bd-like"/>
</dbReference>
<dbReference type="InterPro" id="IPR036366">
    <property type="entry name" value="PGBDSf"/>
</dbReference>
<dbReference type="Gene3D" id="1.10.101.10">
    <property type="entry name" value="PGBD-like superfamily/PGBD"/>
    <property type="match status" value="1"/>
</dbReference>
<accession>A0A3B0WR53</accession>
<reference evidence="2" key="1">
    <citation type="submission" date="2018-06" db="EMBL/GenBank/DDBJ databases">
        <authorList>
            <person name="Zhirakovskaya E."/>
        </authorList>
    </citation>
    <scope>NUCLEOTIDE SEQUENCE</scope>
</reference>
<dbReference type="SUPFAM" id="SSF47090">
    <property type="entry name" value="PGBD-like"/>
    <property type="match status" value="1"/>
</dbReference>
<dbReference type="EMBL" id="UOFB01000125">
    <property type="protein sequence ID" value="VAW46214.1"/>
    <property type="molecule type" value="Genomic_DNA"/>
</dbReference>
<proteinExistence type="predicted"/>
<dbReference type="Pfam" id="PF01471">
    <property type="entry name" value="PG_binding_1"/>
    <property type="match status" value="1"/>
</dbReference>
<feature type="domain" description="Peptidoglycan binding-like" evidence="1">
    <location>
        <begin position="460"/>
        <end position="503"/>
    </location>
</feature>
<sequence>MKLFKLTVICGSVLSLAGCFSAPTNPDTTYKPAMSAAYVDLLIEKAKAEERARVMAELAEQNKDDKRFSDIKINQLESKIEQLKTPVTPEPYVAEVEETAPVVETTENTSSDPLLEQWKNIYAQEEQKAAVVDAPKPTVQPAVTQVTEEVIVEPVFESVQSQEETYSEPSYNVVVTETTETPIIYQTEVVTSPSAKSFDTVIRQCVAGQTIPDPYLGSLPEVLNSTAQPGDSVKLPTLCKWSRSPEIIERLQLALSERGFLKPSPPHDLEVIDGIWGVNTLNSLINYQKSKGLAYGQLSIESLVDLGVIQYSDIVNRKGSKKMLKSEVAPDIGQVEKAKPILTPKTVPVDEPKIESKPVPVIVPEPKVAPVVAPVPKPVKAVVEPKEVEATPTAKTEVTDTAPKSVKFEKAEMKHCYVNQVIPGDYRGEITELVQNSKESKVGYVQELPTLCKKDRSTEIITKLQRALYGLGYLKGGATSINGIWNKNTLNAVRAYQKEKGLAYGQLSIEVLETLGVQ</sequence>
<organism evidence="2">
    <name type="scientific">hydrothermal vent metagenome</name>
    <dbReference type="NCBI Taxonomy" id="652676"/>
    <lineage>
        <taxon>unclassified sequences</taxon>
        <taxon>metagenomes</taxon>
        <taxon>ecological metagenomes</taxon>
    </lineage>
</organism>
<evidence type="ECO:0000259" key="1">
    <source>
        <dbReference type="Pfam" id="PF01471"/>
    </source>
</evidence>
<dbReference type="AlphaFoldDB" id="A0A3B0WR53"/>
<gene>
    <name evidence="2" type="ORF">MNBD_GAMMA04-566</name>
</gene>
<dbReference type="InterPro" id="IPR036365">
    <property type="entry name" value="PGBD-like_sf"/>
</dbReference>
<name>A0A3B0WR53_9ZZZZ</name>
<dbReference type="PROSITE" id="PS51257">
    <property type="entry name" value="PROKAR_LIPOPROTEIN"/>
    <property type="match status" value="1"/>
</dbReference>